<protein>
    <recommendedName>
        <fullName evidence="2">NmrA-like domain-containing protein</fullName>
    </recommendedName>
</protein>
<evidence type="ECO:0000313" key="4">
    <source>
        <dbReference type="Proteomes" id="UP001206925"/>
    </source>
</evidence>
<sequence length="414" mass="46506">MSKSKILVVGGTGYIGKRIVKASLAQGHPTYVLMRREIGFDIEKIQTLLSFKEQGARLVEGSFFDHQSLVDAVKQVDVVICTMAGVQFRSHNILLQLKLVDAIKEAGNIKRFVPSEFGIDPSRMGHALEIGKETFGDKMIVRKAIEDAEIPHTYISANCFGGYFVGNLSQVDSLMPPRDRVYIYGDGNRKGNYLSEVNRTQGIFYEMKPTVLRMIRNRTLLVTIMVMLWQSDPLTESLEAATPHLHGSDALAKFVDPALKGLSSLSPSSDHPCRSGGLGLTCGRTEMSNRTAAVFMDEDDVATYTIKTIDDPRMLNKTLYLRPQENILTHNQLVEKWEKLTDKTLEKVHLSAQDFLASMKGVDIALQAGFARVYQIYYEGCLMNFEIGEGGEEASKLYPEVRYTRVHEYLQRYL</sequence>
<organism evidence="3 4">
    <name type="scientific">Ambrosia artemisiifolia</name>
    <name type="common">Common ragweed</name>
    <dbReference type="NCBI Taxonomy" id="4212"/>
    <lineage>
        <taxon>Eukaryota</taxon>
        <taxon>Viridiplantae</taxon>
        <taxon>Streptophyta</taxon>
        <taxon>Embryophyta</taxon>
        <taxon>Tracheophyta</taxon>
        <taxon>Spermatophyta</taxon>
        <taxon>Magnoliopsida</taxon>
        <taxon>eudicotyledons</taxon>
        <taxon>Gunneridae</taxon>
        <taxon>Pentapetalae</taxon>
        <taxon>asterids</taxon>
        <taxon>campanulids</taxon>
        <taxon>Asterales</taxon>
        <taxon>Asteraceae</taxon>
        <taxon>Asteroideae</taxon>
        <taxon>Heliantheae alliance</taxon>
        <taxon>Heliantheae</taxon>
        <taxon>Ambrosia</taxon>
    </lineage>
</organism>
<dbReference type="InterPro" id="IPR008030">
    <property type="entry name" value="NmrA-like"/>
</dbReference>
<accession>A0AAD5BP49</accession>
<reference evidence="3" key="1">
    <citation type="submission" date="2022-06" db="EMBL/GenBank/DDBJ databases">
        <title>Uncovering the hologenomic basis of an extraordinary plant invasion.</title>
        <authorList>
            <person name="Bieker V.C."/>
            <person name="Martin M.D."/>
            <person name="Gilbert T."/>
            <person name="Hodgins K."/>
            <person name="Battlay P."/>
            <person name="Petersen B."/>
            <person name="Wilson J."/>
        </authorList>
    </citation>
    <scope>NUCLEOTIDE SEQUENCE</scope>
    <source>
        <strain evidence="3">AA19_3_7</strain>
        <tissue evidence="3">Leaf</tissue>
    </source>
</reference>
<feature type="domain" description="NmrA-like" evidence="2">
    <location>
        <begin position="291"/>
        <end position="410"/>
    </location>
</feature>
<gene>
    <name evidence="3" type="ORF">M8C21_011392</name>
</gene>
<dbReference type="EMBL" id="JAMZMK010011475">
    <property type="protein sequence ID" value="KAI7726967.1"/>
    <property type="molecule type" value="Genomic_DNA"/>
</dbReference>
<dbReference type="Proteomes" id="UP001206925">
    <property type="component" value="Unassembled WGS sequence"/>
</dbReference>
<dbReference type="InterPro" id="IPR050608">
    <property type="entry name" value="NmrA-type/Isoflavone_red_sf"/>
</dbReference>
<proteinExistence type="inferred from homology"/>
<feature type="domain" description="NmrA-like" evidence="2">
    <location>
        <begin position="3"/>
        <end position="172"/>
    </location>
</feature>
<evidence type="ECO:0000256" key="1">
    <source>
        <dbReference type="ARBA" id="ARBA00005725"/>
    </source>
</evidence>
<dbReference type="Gene3D" id="3.90.25.10">
    <property type="entry name" value="UDP-galactose 4-epimerase, domain 1"/>
    <property type="match status" value="1"/>
</dbReference>
<comment type="similarity">
    <text evidence="1">Belongs to the NmrA-type oxidoreductase family. Isoflavone reductase subfamily.</text>
</comment>
<name>A0AAD5BP49_AMBAR</name>
<keyword evidence="4" id="KW-1185">Reference proteome</keyword>
<dbReference type="GO" id="GO:0044550">
    <property type="term" value="P:secondary metabolite biosynthetic process"/>
    <property type="evidence" value="ECO:0007669"/>
    <property type="project" value="UniProtKB-ARBA"/>
</dbReference>
<dbReference type="SUPFAM" id="SSF51735">
    <property type="entry name" value="NAD(P)-binding Rossmann-fold domains"/>
    <property type="match status" value="2"/>
</dbReference>
<dbReference type="InterPro" id="IPR036291">
    <property type="entry name" value="NAD(P)-bd_dom_sf"/>
</dbReference>
<evidence type="ECO:0000259" key="2">
    <source>
        <dbReference type="Pfam" id="PF05368"/>
    </source>
</evidence>
<dbReference type="Gene3D" id="3.40.50.720">
    <property type="entry name" value="NAD(P)-binding Rossmann-like Domain"/>
    <property type="match status" value="1"/>
</dbReference>
<dbReference type="AlphaFoldDB" id="A0AAD5BP49"/>
<dbReference type="PANTHER" id="PTHR43349:SF4">
    <property type="entry name" value="PINORESINOL REDUCTASE 1-RELATED"/>
    <property type="match status" value="1"/>
</dbReference>
<dbReference type="GO" id="GO:0010283">
    <property type="term" value="F:pinoresinol reductase activity"/>
    <property type="evidence" value="ECO:0007669"/>
    <property type="project" value="UniProtKB-ARBA"/>
</dbReference>
<comment type="caution">
    <text evidence="3">The sequence shown here is derived from an EMBL/GenBank/DDBJ whole genome shotgun (WGS) entry which is preliminary data.</text>
</comment>
<dbReference type="PANTHER" id="PTHR43349">
    <property type="entry name" value="PINORESINOL REDUCTASE-RELATED"/>
    <property type="match status" value="1"/>
</dbReference>
<evidence type="ECO:0000313" key="3">
    <source>
        <dbReference type="EMBL" id="KAI7726967.1"/>
    </source>
</evidence>
<dbReference type="Pfam" id="PF05368">
    <property type="entry name" value="NmrA"/>
    <property type="match status" value="2"/>
</dbReference>